<keyword evidence="7" id="KW-0675">Receptor</keyword>
<feature type="transmembrane region" description="Helical" evidence="9">
    <location>
        <begin position="65"/>
        <end position="83"/>
    </location>
</feature>
<evidence type="ECO:0000259" key="10">
    <source>
        <dbReference type="PROSITE" id="PS50262"/>
    </source>
</evidence>
<comment type="similarity">
    <text evidence="2">Belongs to the G-protein coupled receptor 1 family.</text>
</comment>
<dbReference type="Proteomes" id="UP001372834">
    <property type="component" value="Unassembled WGS sequence"/>
</dbReference>
<keyword evidence="8" id="KW-0807">Transducer</keyword>
<dbReference type="EMBL" id="JAWJWE010000006">
    <property type="protein sequence ID" value="KAK6633171.1"/>
    <property type="molecule type" value="Genomic_DNA"/>
</dbReference>
<proteinExistence type="inferred from homology"/>
<sequence>MSITYFQIVRVLWKGDNIPGHQERKLYSQDLSGLAHVNSRRTALALNANFTTESQLRSRRKAAKMLVAVVIMFAVCYFPVHLLDILRFTVKIPQTTLTASVAMLSHWMCYANSAKNLEENFTIHSAIGAPVSSTNSQTYEDHEEIVLRPRRIALTSAGLLSVQDIYALKRNVLYSIG</sequence>
<dbReference type="GO" id="GO:0004930">
    <property type="term" value="F:G protein-coupled receptor activity"/>
    <property type="evidence" value="ECO:0007669"/>
    <property type="project" value="UniProtKB-KW"/>
</dbReference>
<dbReference type="Gene3D" id="1.20.1070.10">
    <property type="entry name" value="Rhodopsin 7-helix transmembrane proteins"/>
    <property type="match status" value="1"/>
</dbReference>
<keyword evidence="5" id="KW-0297">G-protein coupled receptor</keyword>
<reference evidence="11 12" key="1">
    <citation type="submission" date="2023-10" db="EMBL/GenBank/DDBJ databases">
        <title>Genomes of two closely related lineages of the louse Polyplax serrata with different host specificities.</title>
        <authorList>
            <person name="Martinu J."/>
            <person name="Tarabai H."/>
            <person name="Stefka J."/>
            <person name="Hypsa V."/>
        </authorList>
    </citation>
    <scope>NUCLEOTIDE SEQUENCE [LARGE SCALE GENOMIC DNA]</scope>
    <source>
        <strain evidence="11">HR10_N</strain>
    </source>
</reference>
<gene>
    <name evidence="11" type="ORF">RUM43_012915</name>
</gene>
<dbReference type="PANTHER" id="PTHR45695:SF15">
    <property type="entry name" value="OPSIN RH2"/>
    <property type="match status" value="1"/>
</dbReference>
<dbReference type="AlphaFoldDB" id="A0AAN8NYP0"/>
<evidence type="ECO:0000256" key="1">
    <source>
        <dbReference type="ARBA" id="ARBA00004141"/>
    </source>
</evidence>
<evidence type="ECO:0000256" key="6">
    <source>
        <dbReference type="ARBA" id="ARBA00023136"/>
    </source>
</evidence>
<keyword evidence="4 9" id="KW-1133">Transmembrane helix</keyword>
<evidence type="ECO:0000256" key="4">
    <source>
        <dbReference type="ARBA" id="ARBA00022989"/>
    </source>
</evidence>
<feature type="domain" description="G-protein coupled receptors family 1 profile" evidence="10">
    <location>
        <begin position="1"/>
        <end position="120"/>
    </location>
</feature>
<dbReference type="SUPFAM" id="SSF81321">
    <property type="entry name" value="Family A G protein-coupled receptor-like"/>
    <property type="match status" value="1"/>
</dbReference>
<dbReference type="InterPro" id="IPR017452">
    <property type="entry name" value="GPCR_Rhodpsn_7TM"/>
</dbReference>
<organism evidence="11 12">
    <name type="scientific">Polyplax serrata</name>
    <name type="common">Common mouse louse</name>
    <dbReference type="NCBI Taxonomy" id="468196"/>
    <lineage>
        <taxon>Eukaryota</taxon>
        <taxon>Metazoa</taxon>
        <taxon>Ecdysozoa</taxon>
        <taxon>Arthropoda</taxon>
        <taxon>Hexapoda</taxon>
        <taxon>Insecta</taxon>
        <taxon>Pterygota</taxon>
        <taxon>Neoptera</taxon>
        <taxon>Paraneoptera</taxon>
        <taxon>Psocodea</taxon>
        <taxon>Troctomorpha</taxon>
        <taxon>Phthiraptera</taxon>
        <taxon>Anoplura</taxon>
        <taxon>Polyplacidae</taxon>
        <taxon>Polyplax</taxon>
    </lineage>
</organism>
<evidence type="ECO:0000256" key="8">
    <source>
        <dbReference type="ARBA" id="ARBA00023224"/>
    </source>
</evidence>
<accession>A0AAN8NYP0</accession>
<dbReference type="Pfam" id="PF00001">
    <property type="entry name" value="7tm_1"/>
    <property type="match status" value="1"/>
</dbReference>
<comment type="caution">
    <text evidence="11">The sequence shown here is derived from an EMBL/GenBank/DDBJ whole genome shotgun (WGS) entry which is preliminary data.</text>
</comment>
<name>A0AAN8NYP0_POLSC</name>
<evidence type="ECO:0000313" key="12">
    <source>
        <dbReference type="Proteomes" id="UP001372834"/>
    </source>
</evidence>
<evidence type="ECO:0000256" key="5">
    <source>
        <dbReference type="ARBA" id="ARBA00023040"/>
    </source>
</evidence>
<dbReference type="PANTHER" id="PTHR45695">
    <property type="entry name" value="LEUCOKININ RECEPTOR-RELATED"/>
    <property type="match status" value="1"/>
</dbReference>
<dbReference type="GO" id="GO:0005886">
    <property type="term" value="C:plasma membrane"/>
    <property type="evidence" value="ECO:0007669"/>
    <property type="project" value="TreeGrafter"/>
</dbReference>
<evidence type="ECO:0000256" key="3">
    <source>
        <dbReference type="ARBA" id="ARBA00022692"/>
    </source>
</evidence>
<evidence type="ECO:0000256" key="2">
    <source>
        <dbReference type="ARBA" id="ARBA00010663"/>
    </source>
</evidence>
<dbReference type="PROSITE" id="PS50262">
    <property type="entry name" value="G_PROTEIN_RECEP_F1_2"/>
    <property type="match status" value="1"/>
</dbReference>
<keyword evidence="6 9" id="KW-0472">Membrane</keyword>
<dbReference type="InterPro" id="IPR000276">
    <property type="entry name" value="GPCR_Rhodpsn"/>
</dbReference>
<evidence type="ECO:0000256" key="7">
    <source>
        <dbReference type="ARBA" id="ARBA00023170"/>
    </source>
</evidence>
<keyword evidence="3 9" id="KW-0812">Transmembrane</keyword>
<protein>
    <recommendedName>
        <fullName evidence="10">G-protein coupled receptors family 1 profile domain-containing protein</fullName>
    </recommendedName>
</protein>
<evidence type="ECO:0000256" key="9">
    <source>
        <dbReference type="SAM" id="Phobius"/>
    </source>
</evidence>
<comment type="subcellular location">
    <subcellularLocation>
        <location evidence="1">Membrane</location>
        <topology evidence="1">Multi-pass membrane protein</topology>
    </subcellularLocation>
</comment>
<evidence type="ECO:0000313" key="11">
    <source>
        <dbReference type="EMBL" id="KAK6633171.1"/>
    </source>
</evidence>